<dbReference type="InterPro" id="IPR036291">
    <property type="entry name" value="NAD(P)-bd_dom_sf"/>
</dbReference>
<keyword evidence="4 13" id="KW-0521">NADP</keyword>
<dbReference type="Pfam" id="PF05173">
    <property type="entry name" value="DapB_C"/>
    <property type="match status" value="1"/>
</dbReference>
<comment type="caution">
    <text evidence="13">Was originally thought to be a dihydrodipicolinate reductase (DHDPR), catalyzing the conversion of dihydrodipicolinate to tetrahydrodipicolinate. However, it was shown in E.coli that the substrate of the enzymatic reaction is not dihydrodipicolinate (DHDP) but in fact (2S,4S)-4-hydroxy-2,3,4,5-tetrahydrodipicolinic acid (HTPA), the product released by the DapA-catalyzed reaction.</text>
</comment>
<dbReference type="PIRSF" id="PIRSF000161">
    <property type="entry name" value="DHPR"/>
    <property type="match status" value="1"/>
</dbReference>
<keyword evidence="8 13" id="KW-0457">Lysine biosynthesis</keyword>
<sequence length="262" mass="28439">MATIILAGFRGNMGTNVMRLIADNDDFDLIGVYDPHTTFDRTGALDYTDNLDVPIYHSLSSIDVTSDVWLDFSVPSAVFDNVHYALSQNIIPIVGTTGLDDAQLESLQHVAQQNHMAGLIAPNFGLSAVLLMQFAKQAAKYFPDVEVIEMHHPGKLDAPSGTAINTAKLIAEARQSLPTINTNATESIEGARGGKVEDIHVHSVRLPGYVAHEQVLFGGKGEALTIRQDSFDRSSFMTGVAVAIRHRDRLNGLMVGLENVLD</sequence>
<dbReference type="RefSeq" id="WP_010008378.1">
    <property type="nucleotide sequence ID" value="NZ_JAGYGP010000001.1"/>
</dbReference>
<comment type="pathway">
    <text evidence="9 13">Amino-acid biosynthesis; L-lysine biosynthesis via DAP pathway; (S)-tetrahydrodipicolinate from L-aspartate: step 4/4.</text>
</comment>
<protein>
    <recommendedName>
        <fullName evidence="10 13">4-hydroxy-tetrahydrodipicolinate reductase</fullName>
        <shortName evidence="13">HTPA reductase</shortName>
        <ecNumber evidence="10 13">1.17.1.8</ecNumber>
    </recommendedName>
</protein>
<dbReference type="InterPro" id="IPR022663">
    <property type="entry name" value="DapB_C"/>
</dbReference>
<dbReference type="InterPro" id="IPR000846">
    <property type="entry name" value="DapB_N"/>
</dbReference>
<dbReference type="SUPFAM" id="SSF55347">
    <property type="entry name" value="Glyceraldehyde-3-phosphate dehydrogenase-like, C-terminal domain"/>
    <property type="match status" value="1"/>
</dbReference>
<feature type="binding site" evidence="13">
    <location>
        <position position="40"/>
    </location>
    <ligand>
        <name>NAD(+)</name>
        <dbReference type="ChEBI" id="CHEBI:57540"/>
    </ligand>
</feature>
<comment type="catalytic activity">
    <reaction evidence="12 13">
        <text>(S)-2,3,4,5-tetrahydrodipicolinate + NAD(+) + H2O = (2S,4S)-4-hydroxy-2,3,4,5-tetrahydrodipicolinate + NADH + H(+)</text>
        <dbReference type="Rhea" id="RHEA:35323"/>
        <dbReference type="ChEBI" id="CHEBI:15377"/>
        <dbReference type="ChEBI" id="CHEBI:15378"/>
        <dbReference type="ChEBI" id="CHEBI:16845"/>
        <dbReference type="ChEBI" id="CHEBI:57540"/>
        <dbReference type="ChEBI" id="CHEBI:57945"/>
        <dbReference type="ChEBI" id="CHEBI:67139"/>
        <dbReference type="EC" id="1.17.1.8"/>
    </reaction>
</comment>
<evidence type="ECO:0000256" key="5">
    <source>
        <dbReference type="ARBA" id="ARBA00022915"/>
    </source>
</evidence>
<evidence type="ECO:0000256" key="8">
    <source>
        <dbReference type="ARBA" id="ARBA00023154"/>
    </source>
</evidence>
<comment type="subcellular location">
    <subcellularLocation>
        <location evidence="13">Cytoplasm</location>
    </subcellularLocation>
</comment>
<feature type="active site" description="Proton donor" evidence="13">
    <location>
        <position position="155"/>
    </location>
</feature>
<dbReference type="Proteomes" id="UP000295681">
    <property type="component" value="Unassembled WGS sequence"/>
</dbReference>
<comment type="catalytic activity">
    <reaction evidence="11 13">
        <text>(S)-2,3,4,5-tetrahydrodipicolinate + NADP(+) + H2O = (2S,4S)-4-hydroxy-2,3,4,5-tetrahydrodipicolinate + NADPH + H(+)</text>
        <dbReference type="Rhea" id="RHEA:35331"/>
        <dbReference type="ChEBI" id="CHEBI:15377"/>
        <dbReference type="ChEBI" id="CHEBI:15378"/>
        <dbReference type="ChEBI" id="CHEBI:16845"/>
        <dbReference type="ChEBI" id="CHEBI:57783"/>
        <dbReference type="ChEBI" id="CHEBI:58349"/>
        <dbReference type="ChEBI" id="CHEBI:67139"/>
        <dbReference type="EC" id="1.17.1.8"/>
    </reaction>
</comment>
<dbReference type="Gene3D" id="3.40.50.720">
    <property type="entry name" value="NAD(P)-binding Rossmann-like Domain"/>
    <property type="match status" value="1"/>
</dbReference>
<feature type="domain" description="Dihydrodipicolinate reductase C-terminal" evidence="15">
    <location>
        <begin position="128"/>
        <end position="261"/>
    </location>
</feature>
<evidence type="ECO:0000256" key="12">
    <source>
        <dbReference type="ARBA" id="ARBA00049396"/>
    </source>
</evidence>
<feature type="binding site" evidence="13">
    <location>
        <begin position="8"/>
        <end position="13"/>
    </location>
    <ligand>
        <name>NAD(+)</name>
        <dbReference type="ChEBI" id="CHEBI:57540"/>
    </ligand>
</feature>
<keyword evidence="2 13" id="KW-0963">Cytoplasm</keyword>
<evidence type="ECO:0000256" key="2">
    <source>
        <dbReference type="ARBA" id="ARBA00022490"/>
    </source>
</evidence>
<dbReference type="AlphaFoldDB" id="A0A4R5N8P0"/>
<dbReference type="EC" id="1.17.1.8" evidence="10 13"/>
<feature type="binding site" evidence="13">
    <location>
        <begin position="121"/>
        <end position="124"/>
    </location>
    <ligand>
        <name>NAD(+)</name>
        <dbReference type="ChEBI" id="CHEBI:57540"/>
    </ligand>
</feature>
<evidence type="ECO:0000256" key="3">
    <source>
        <dbReference type="ARBA" id="ARBA00022605"/>
    </source>
</evidence>
<dbReference type="NCBIfam" id="TIGR00036">
    <property type="entry name" value="dapB"/>
    <property type="match status" value="1"/>
</dbReference>
<comment type="subunit">
    <text evidence="13">Homotetramer.</text>
</comment>
<evidence type="ECO:0000256" key="9">
    <source>
        <dbReference type="ARBA" id="ARBA00037922"/>
    </source>
</evidence>
<keyword evidence="5 13" id="KW-0220">Diaminopimelate biosynthesis</keyword>
<dbReference type="EMBL" id="PUFI01000014">
    <property type="protein sequence ID" value="TDG68296.1"/>
    <property type="molecule type" value="Genomic_DNA"/>
</dbReference>
<dbReference type="GO" id="GO:0050661">
    <property type="term" value="F:NADP binding"/>
    <property type="evidence" value="ECO:0007669"/>
    <property type="project" value="UniProtKB-UniRule"/>
</dbReference>
<dbReference type="HAMAP" id="MF_00102">
    <property type="entry name" value="DapB"/>
    <property type="match status" value="1"/>
</dbReference>
<comment type="function">
    <text evidence="13">Catalyzes the conversion of 4-hydroxy-tetrahydrodipicolinate (HTPA) to tetrahydrodipicolinate.</text>
</comment>
<name>A0A4R5N8P0_9LACO</name>
<feature type="binding site" evidence="13">
    <location>
        <begin position="95"/>
        <end position="97"/>
    </location>
    <ligand>
        <name>NAD(+)</name>
        <dbReference type="ChEBI" id="CHEBI:57540"/>
    </ligand>
</feature>
<dbReference type="FunFam" id="3.30.360.10:FF:000009">
    <property type="entry name" value="4-hydroxy-tetrahydrodipicolinate reductase"/>
    <property type="match status" value="1"/>
</dbReference>
<evidence type="ECO:0000256" key="6">
    <source>
        <dbReference type="ARBA" id="ARBA00023002"/>
    </source>
</evidence>
<dbReference type="PANTHER" id="PTHR20836">
    <property type="entry name" value="DIHYDRODIPICOLINATE REDUCTASE"/>
    <property type="match status" value="1"/>
</dbReference>
<evidence type="ECO:0000313" key="16">
    <source>
        <dbReference type="EMBL" id="TDG68296.1"/>
    </source>
</evidence>
<accession>A0A4R5N8P0</accession>
<dbReference type="UniPathway" id="UPA00034">
    <property type="reaction ID" value="UER00018"/>
</dbReference>
<reference evidence="16 17" key="1">
    <citation type="journal article" date="2019" name="Appl. Microbiol. Biotechnol.">
        <title>Uncovering carbohydrate metabolism through a genotype-phenotype association study of 56 lactic acid bacteria genomes.</title>
        <authorList>
            <person name="Buron-Moles G."/>
            <person name="Chailyan A."/>
            <person name="Dolejs I."/>
            <person name="Forster J."/>
            <person name="Miks M.H."/>
        </authorList>
    </citation>
    <scope>NUCLEOTIDE SEQUENCE [LARGE SCALE GENOMIC DNA]</scope>
    <source>
        <strain evidence="16 17">ATCC 700006</strain>
    </source>
</reference>
<evidence type="ECO:0000256" key="1">
    <source>
        <dbReference type="ARBA" id="ARBA00006642"/>
    </source>
</evidence>
<dbReference type="InterPro" id="IPR022664">
    <property type="entry name" value="DapB_N_CS"/>
</dbReference>
<keyword evidence="6 13" id="KW-0560">Oxidoreductase</keyword>
<dbReference type="GO" id="GO:0051287">
    <property type="term" value="F:NAD binding"/>
    <property type="evidence" value="ECO:0007669"/>
    <property type="project" value="UniProtKB-UniRule"/>
</dbReference>
<dbReference type="SUPFAM" id="SSF51735">
    <property type="entry name" value="NAD(P)-binding Rossmann-fold domains"/>
    <property type="match status" value="1"/>
</dbReference>
<keyword evidence="3 13" id="KW-0028">Amino-acid biosynthesis</keyword>
<dbReference type="InterPro" id="IPR023940">
    <property type="entry name" value="DHDPR_bac"/>
</dbReference>
<evidence type="ECO:0000256" key="10">
    <source>
        <dbReference type="ARBA" id="ARBA00038983"/>
    </source>
</evidence>
<evidence type="ECO:0000259" key="15">
    <source>
        <dbReference type="Pfam" id="PF05173"/>
    </source>
</evidence>
<proteinExistence type="inferred from homology"/>
<evidence type="ECO:0000256" key="7">
    <source>
        <dbReference type="ARBA" id="ARBA00023027"/>
    </source>
</evidence>
<comment type="caution">
    <text evidence="16">The sequence shown here is derived from an EMBL/GenBank/DDBJ whole genome shotgun (WGS) entry which is preliminary data.</text>
</comment>
<evidence type="ECO:0000256" key="11">
    <source>
        <dbReference type="ARBA" id="ARBA00049080"/>
    </source>
</evidence>
<feature type="active site" description="Proton donor/acceptor" evidence="13">
    <location>
        <position position="151"/>
    </location>
</feature>
<feature type="domain" description="Dihydrodipicolinate reductase N-terminal" evidence="14">
    <location>
        <begin position="4"/>
        <end position="124"/>
    </location>
</feature>
<comment type="similarity">
    <text evidence="1 13">Belongs to the DapB family.</text>
</comment>
<evidence type="ECO:0000256" key="13">
    <source>
        <dbReference type="HAMAP-Rule" id="MF_00102"/>
    </source>
</evidence>
<gene>
    <name evidence="13" type="primary">dapB</name>
    <name evidence="16" type="ORF">C5L23_000602</name>
</gene>
<dbReference type="GO" id="GO:0005829">
    <property type="term" value="C:cytosol"/>
    <property type="evidence" value="ECO:0007669"/>
    <property type="project" value="TreeGrafter"/>
</dbReference>
<keyword evidence="17" id="KW-1185">Reference proteome</keyword>
<dbReference type="GO" id="GO:0019877">
    <property type="term" value="P:diaminopimelate biosynthetic process"/>
    <property type="evidence" value="ECO:0007669"/>
    <property type="project" value="UniProtKB-UniRule"/>
</dbReference>
<evidence type="ECO:0000313" key="17">
    <source>
        <dbReference type="Proteomes" id="UP000295681"/>
    </source>
</evidence>
<dbReference type="CDD" id="cd02274">
    <property type="entry name" value="DHDPR_N"/>
    <property type="match status" value="1"/>
</dbReference>
<feature type="binding site" evidence="13">
    <location>
        <begin position="161"/>
        <end position="162"/>
    </location>
    <ligand>
        <name>(S)-2,3,4,5-tetrahydrodipicolinate</name>
        <dbReference type="ChEBI" id="CHEBI:16845"/>
    </ligand>
</feature>
<keyword evidence="7 13" id="KW-0520">NAD</keyword>
<dbReference type="GO" id="GO:0016726">
    <property type="term" value="F:oxidoreductase activity, acting on CH or CH2 groups, NAD or NADP as acceptor"/>
    <property type="evidence" value="ECO:0007669"/>
    <property type="project" value="UniProtKB-UniRule"/>
</dbReference>
<dbReference type="GO" id="GO:0009089">
    <property type="term" value="P:lysine biosynthetic process via diaminopimelate"/>
    <property type="evidence" value="ECO:0007669"/>
    <property type="project" value="UniProtKB-UniRule"/>
</dbReference>
<dbReference type="PROSITE" id="PS01298">
    <property type="entry name" value="DAPB"/>
    <property type="match status" value="1"/>
</dbReference>
<dbReference type="PANTHER" id="PTHR20836:SF0">
    <property type="entry name" value="4-HYDROXY-TETRAHYDRODIPICOLINATE REDUCTASE 1, CHLOROPLASTIC-RELATED"/>
    <property type="match status" value="1"/>
</dbReference>
<dbReference type="Pfam" id="PF01113">
    <property type="entry name" value="DapB_N"/>
    <property type="match status" value="1"/>
</dbReference>
<dbReference type="GO" id="GO:0008839">
    <property type="term" value="F:4-hydroxy-tetrahydrodipicolinate reductase"/>
    <property type="evidence" value="ECO:0007669"/>
    <property type="project" value="UniProtKB-UniRule"/>
</dbReference>
<feature type="binding site" evidence="13">
    <location>
        <position position="152"/>
    </location>
    <ligand>
        <name>(S)-2,3,4,5-tetrahydrodipicolinate</name>
        <dbReference type="ChEBI" id="CHEBI:16845"/>
    </ligand>
</feature>
<evidence type="ECO:0000259" key="14">
    <source>
        <dbReference type="Pfam" id="PF01113"/>
    </source>
</evidence>
<organism evidence="16 17">
    <name type="scientific">Leuconostoc fallax</name>
    <dbReference type="NCBI Taxonomy" id="1251"/>
    <lineage>
        <taxon>Bacteria</taxon>
        <taxon>Bacillati</taxon>
        <taxon>Bacillota</taxon>
        <taxon>Bacilli</taxon>
        <taxon>Lactobacillales</taxon>
        <taxon>Lactobacillaceae</taxon>
        <taxon>Leuconostoc</taxon>
    </lineage>
</organism>
<dbReference type="STRING" id="907931.GCA_000165675_00427"/>
<evidence type="ECO:0000256" key="4">
    <source>
        <dbReference type="ARBA" id="ARBA00022857"/>
    </source>
</evidence>
<dbReference type="Gene3D" id="3.30.360.10">
    <property type="entry name" value="Dihydrodipicolinate Reductase, domain 2"/>
    <property type="match status" value="1"/>
</dbReference>
<feature type="binding site" evidence="13">
    <location>
        <position position="41"/>
    </location>
    <ligand>
        <name>NADP(+)</name>
        <dbReference type="ChEBI" id="CHEBI:58349"/>
    </ligand>
</feature>